<evidence type="ECO:0000313" key="2">
    <source>
        <dbReference type="EMBL" id="ORC88139.1"/>
    </source>
</evidence>
<comment type="caution">
    <text evidence="2">The sequence shown here is derived from an EMBL/GenBank/DDBJ whole genome shotgun (WGS) entry which is preliminary data.</text>
</comment>
<dbReference type="InterPro" id="IPR026705">
    <property type="entry name" value="Hid-1/Ecm30"/>
</dbReference>
<dbReference type="GO" id="GO:0005797">
    <property type="term" value="C:Golgi medial cisterna"/>
    <property type="evidence" value="ECO:0007669"/>
    <property type="project" value="TreeGrafter"/>
</dbReference>
<feature type="compositionally biased region" description="Basic and acidic residues" evidence="1">
    <location>
        <begin position="1095"/>
        <end position="1123"/>
    </location>
</feature>
<feature type="compositionally biased region" description="Polar residues" evidence="1">
    <location>
        <begin position="1042"/>
        <end position="1052"/>
    </location>
</feature>
<feature type="region of interest" description="Disordered" evidence="1">
    <location>
        <begin position="221"/>
        <end position="242"/>
    </location>
</feature>
<organism evidence="2 3">
    <name type="scientific">Trypanosoma theileri</name>
    <dbReference type="NCBI Taxonomy" id="67003"/>
    <lineage>
        <taxon>Eukaryota</taxon>
        <taxon>Discoba</taxon>
        <taxon>Euglenozoa</taxon>
        <taxon>Kinetoplastea</taxon>
        <taxon>Metakinetoplastina</taxon>
        <taxon>Trypanosomatida</taxon>
        <taxon>Trypanosomatidae</taxon>
        <taxon>Trypanosoma</taxon>
    </lineage>
</organism>
<feature type="compositionally biased region" description="Low complexity" evidence="1">
    <location>
        <begin position="535"/>
        <end position="548"/>
    </location>
</feature>
<reference evidence="2 3" key="1">
    <citation type="submission" date="2017-03" db="EMBL/GenBank/DDBJ databases">
        <title>An alternative strategy for trypanosome survival in the mammalian bloodstream revealed through genome and transcriptome analysis of the ubiquitous bovine parasite Trypanosoma (Megatrypanum) theileri.</title>
        <authorList>
            <person name="Kelly S."/>
            <person name="Ivens A."/>
            <person name="Mott A."/>
            <person name="O'Neill E."/>
            <person name="Emms D."/>
            <person name="Macleod O."/>
            <person name="Voorheis P."/>
            <person name="Matthews J."/>
            <person name="Matthews K."/>
            <person name="Carrington M."/>
        </authorList>
    </citation>
    <scope>NUCLEOTIDE SEQUENCE [LARGE SCALE GENOMIC DNA]</scope>
    <source>
        <strain evidence="2">Edinburgh</strain>
    </source>
</reference>
<sequence length="1173" mass="130332">MGQSLGNPYAFRRAIAELHYKEHPLSGDIINSNSKRDGDTVTIKKSSEDMNIFWRTLFCTHLSAEEHASFWTAEDVRLLRLYHPDRLASVLYAAMQQLEAFYTLSSKNEEGEEGESDDVSYMQNKSSSKKRKGRDESVKPMDFTSAVNALRLISGALPYCFEDINEMKRLLREDEEAAAKDETNITITSQHTRELMGIENRKESPFAADFAYHYFVRGDTSMSGMDNNDNNNYNNNEDEDDDLEEDISSTCFSLSAKLPLGTRLVQLLVKLFFLPGFTVVNKPHPSSEKTMSTEEGLAMDLALLTQLDSQLLPFGPTPRTATMNTPLASSMANSLNGSMVSSRTASQHTDVIPLDEEHRALLLRTIVLTLSGPIFAKSTHSSTNVTKVQKDEKGNNDDKDDVKSHLSQQRREETTAVMLKGLLDGRRQPFSALLCVSLLHVVRCYPKRPLASAVTRTVWKRSSCLTSTHIDVLGHALSLLSMGVYNGLSTFDHSTLQKELNEDECNVFIQVMKAALGSHDTGVVGTTNDGISSIGVQPSSSSHSSYSSDTNAGLMLPSGRDSEGSNSVVNGSSNDGNFSSLNYVQSLVKSLLILLENPLTASKFNTRGTVIPCAPLALHLLLWLLQHNPVAVAIVGGGGSRPFLSLVYNLLVSSAVSSTRFGEGQMTLLCLLILLRYPPFLRFLTTPLPSLESGATREEANEFLSTLRAAMPMLPEKLIILGNNNHNHNHNNSGKNMTGGNENSSPALRIRTYADILVLSLCYVLSPSAPRWYQALHRSATEVLHTLRVCLAHKHPRIVRSTTNNTTNTNTNTNTTTTGGLTTEPHFLHQVLGEDVMLELVNSFNYLASCRVLRRGVEAQRVCLQMINVLLHIIRSSIVPTQGEQDGGTIVPLLWTLAMRDDVFNLMHLVKLTCRDHIVDGVCTTKPEDEKETEKEESFFVENNPVGSVWASEMRKSCREGSGYCFNASTTTTTTTTSIGDGTMSNTERSPYELLLFLLASSKELSLLYQIVIAVRTQLSRIETVSPVTAADKLPTSESDETNSWGVMSSKQDPLRPRGLLRRGSPAGCERSLMIMQATLEVLQRETAAEEEEEEKKKQEKDKVENRREGESGEETRKGTTTERRQMDVIRKVMVDNNRAALRWLFAELWRQIHMFNLSPPMFDYRSAVLLRE</sequence>
<dbReference type="VEuPathDB" id="TriTrypDB:TM35_000181960"/>
<gene>
    <name evidence="2" type="ORF">TM35_000181960</name>
</gene>
<dbReference type="Proteomes" id="UP000192257">
    <property type="component" value="Unassembled WGS sequence"/>
</dbReference>
<feature type="compositionally biased region" description="Low complexity" evidence="1">
    <location>
        <begin position="226"/>
        <end position="235"/>
    </location>
</feature>
<feature type="region of interest" description="Disordered" evidence="1">
    <location>
        <begin position="1085"/>
        <end position="1123"/>
    </location>
</feature>
<feature type="region of interest" description="Disordered" evidence="1">
    <location>
        <begin position="1033"/>
        <end position="1066"/>
    </location>
</feature>
<feature type="region of interest" description="Disordered" evidence="1">
    <location>
        <begin position="535"/>
        <end position="570"/>
    </location>
</feature>
<dbReference type="GO" id="GO:0016020">
    <property type="term" value="C:membrane"/>
    <property type="evidence" value="ECO:0007669"/>
    <property type="project" value="TreeGrafter"/>
</dbReference>
<feature type="region of interest" description="Disordered" evidence="1">
    <location>
        <begin position="801"/>
        <end position="821"/>
    </location>
</feature>
<proteinExistence type="predicted"/>
<feature type="region of interest" description="Disordered" evidence="1">
    <location>
        <begin position="109"/>
        <end position="138"/>
    </location>
</feature>
<feature type="compositionally biased region" description="Low complexity" evidence="1">
    <location>
        <begin position="802"/>
        <end position="821"/>
    </location>
</feature>
<feature type="region of interest" description="Disordered" evidence="1">
    <location>
        <begin position="381"/>
        <end position="411"/>
    </location>
</feature>
<dbReference type="RefSeq" id="XP_028882205.1">
    <property type="nucleotide sequence ID" value="XM_029026509.1"/>
</dbReference>
<dbReference type="OrthoDB" id="252388at2759"/>
<dbReference type="GO" id="GO:0000138">
    <property type="term" value="C:Golgi trans cisterna"/>
    <property type="evidence" value="ECO:0007669"/>
    <property type="project" value="TreeGrafter"/>
</dbReference>
<protein>
    <submittedName>
        <fullName evidence="2">Uncharacterized protein</fullName>
    </submittedName>
</protein>
<feature type="compositionally biased region" description="Basic and acidic residues" evidence="1">
    <location>
        <begin position="388"/>
        <end position="411"/>
    </location>
</feature>
<dbReference type="PANTHER" id="PTHR21575">
    <property type="entry name" value="PROTEIN HID1"/>
    <property type="match status" value="1"/>
</dbReference>
<dbReference type="PANTHER" id="PTHR21575:SF12">
    <property type="entry name" value="PROTEIN HID1"/>
    <property type="match status" value="1"/>
</dbReference>
<evidence type="ECO:0000313" key="3">
    <source>
        <dbReference type="Proteomes" id="UP000192257"/>
    </source>
</evidence>
<dbReference type="EMBL" id="NBCO01000018">
    <property type="protein sequence ID" value="ORC88139.1"/>
    <property type="molecule type" value="Genomic_DNA"/>
</dbReference>
<accession>A0A1X0NVA4</accession>
<dbReference type="AlphaFoldDB" id="A0A1X0NVA4"/>
<evidence type="ECO:0000256" key="1">
    <source>
        <dbReference type="SAM" id="MobiDB-lite"/>
    </source>
</evidence>
<keyword evidence="3" id="KW-1185">Reference proteome</keyword>
<name>A0A1X0NVA4_9TRYP</name>
<dbReference type="GeneID" id="39986289"/>